<dbReference type="GO" id="GO:0046910">
    <property type="term" value="F:pectinesterase inhibitor activity"/>
    <property type="evidence" value="ECO:0007669"/>
    <property type="project" value="UniProtKB-ARBA"/>
</dbReference>
<name>A0A8B8PDZ2_9MYRT</name>
<evidence type="ECO:0000313" key="5">
    <source>
        <dbReference type="Proteomes" id="UP000827889"/>
    </source>
</evidence>
<organism evidence="5 6">
    <name type="scientific">Rhodamnia argentea</name>
    <dbReference type="NCBI Taxonomy" id="178133"/>
    <lineage>
        <taxon>Eukaryota</taxon>
        <taxon>Viridiplantae</taxon>
        <taxon>Streptophyta</taxon>
        <taxon>Embryophyta</taxon>
        <taxon>Tracheophyta</taxon>
        <taxon>Spermatophyta</taxon>
        <taxon>Magnoliopsida</taxon>
        <taxon>eudicotyledons</taxon>
        <taxon>Gunneridae</taxon>
        <taxon>Pentapetalae</taxon>
        <taxon>rosids</taxon>
        <taxon>malvids</taxon>
        <taxon>Myrtales</taxon>
        <taxon>Myrtaceae</taxon>
        <taxon>Myrtoideae</taxon>
        <taxon>Myrteae</taxon>
        <taxon>Australasian group</taxon>
        <taxon>Rhodamnia</taxon>
    </lineage>
</organism>
<gene>
    <name evidence="6" type="primary">LOC115742710</name>
</gene>
<feature type="domain" description="Pectinesterase inhibitor" evidence="4">
    <location>
        <begin position="37"/>
        <end position="193"/>
    </location>
</feature>
<dbReference type="InterPro" id="IPR006501">
    <property type="entry name" value="Pectinesterase_inhib_dom"/>
</dbReference>
<dbReference type="AlphaFoldDB" id="A0A8B8PDZ2"/>
<dbReference type="NCBIfam" id="TIGR01614">
    <property type="entry name" value="PME_inhib"/>
    <property type="match status" value="1"/>
</dbReference>
<evidence type="ECO:0000256" key="1">
    <source>
        <dbReference type="ARBA" id="ARBA00022729"/>
    </source>
</evidence>
<dbReference type="SUPFAM" id="SSF101148">
    <property type="entry name" value="Plant invertase/pectin methylesterase inhibitor"/>
    <property type="match status" value="1"/>
</dbReference>
<comment type="similarity">
    <text evidence="2">Belongs to the PMEI family.</text>
</comment>
<feature type="chain" id="PRO_5034699118" evidence="3">
    <location>
        <begin position="30"/>
        <end position="202"/>
    </location>
</feature>
<dbReference type="Pfam" id="PF04043">
    <property type="entry name" value="PMEI"/>
    <property type="match status" value="1"/>
</dbReference>
<dbReference type="CDD" id="cd15798">
    <property type="entry name" value="PMEI-like_3"/>
    <property type="match status" value="1"/>
</dbReference>
<dbReference type="SMART" id="SM00856">
    <property type="entry name" value="PMEI"/>
    <property type="match status" value="1"/>
</dbReference>
<dbReference type="InterPro" id="IPR051955">
    <property type="entry name" value="PME_Inhibitor"/>
</dbReference>
<evidence type="ECO:0000256" key="3">
    <source>
        <dbReference type="SAM" id="SignalP"/>
    </source>
</evidence>
<dbReference type="GeneID" id="115742710"/>
<dbReference type="InterPro" id="IPR035513">
    <property type="entry name" value="Invertase/methylesterase_inhib"/>
</dbReference>
<dbReference type="KEGG" id="rarg:115742710"/>
<dbReference type="Proteomes" id="UP000827889">
    <property type="component" value="Chromosome 10"/>
</dbReference>
<reference evidence="6" key="1">
    <citation type="submission" date="2025-08" db="UniProtKB">
        <authorList>
            <consortium name="RefSeq"/>
        </authorList>
    </citation>
    <scope>IDENTIFICATION</scope>
    <source>
        <tissue evidence="6">Leaf</tissue>
    </source>
</reference>
<proteinExistence type="inferred from homology"/>
<accession>A0A8B8PDZ2</accession>
<dbReference type="Gene3D" id="1.20.140.40">
    <property type="entry name" value="Invertase/pectin methylesterase inhibitor family protein"/>
    <property type="match status" value="1"/>
</dbReference>
<evidence type="ECO:0000256" key="2">
    <source>
        <dbReference type="ARBA" id="ARBA00038471"/>
    </source>
</evidence>
<dbReference type="PANTHER" id="PTHR31080:SF117">
    <property type="entry name" value="PLANT INVERTASE_PECTIN METHYLESTERASE INHIBITOR SUPERFAMILY PROTEIN"/>
    <property type="match status" value="1"/>
</dbReference>
<dbReference type="FunFam" id="1.20.140.40:FF:000005">
    <property type="entry name" value="Pectin methylesterase inhibitor 1"/>
    <property type="match status" value="1"/>
</dbReference>
<dbReference type="OrthoDB" id="1430376at2759"/>
<sequence>MGEASKDMNFATILLFLVAIATCTSPSSALRDLASGTSTEFIRTSCNKTTYPLLCFRSLSSFAAAIQTSPKLLASTALDVTLENACSASAMMANLSRSQGLKPREAAAMQDCVELLSDTVDELRRSIAEMKDPKGHDFEMMISDVQTWVSAALTNEDTCSDGFAGKEMNGKVKTAVRARIVTLSHLTSNALALINAYASLHG</sequence>
<keyword evidence="5" id="KW-1185">Reference proteome</keyword>
<protein>
    <submittedName>
        <fullName evidence="6">21 kDa protein-like</fullName>
    </submittedName>
</protein>
<dbReference type="RefSeq" id="XP_030533011.1">
    <property type="nucleotide sequence ID" value="XM_030677151.2"/>
</dbReference>
<keyword evidence="1 3" id="KW-0732">Signal</keyword>
<evidence type="ECO:0000259" key="4">
    <source>
        <dbReference type="SMART" id="SM00856"/>
    </source>
</evidence>
<dbReference type="PANTHER" id="PTHR31080">
    <property type="entry name" value="PECTINESTERASE INHIBITOR-LIKE"/>
    <property type="match status" value="1"/>
</dbReference>
<feature type="signal peptide" evidence="3">
    <location>
        <begin position="1"/>
        <end position="29"/>
    </location>
</feature>
<evidence type="ECO:0000313" key="6">
    <source>
        <dbReference type="RefSeq" id="XP_030533011.1"/>
    </source>
</evidence>